<evidence type="ECO:0000313" key="7">
    <source>
        <dbReference type="Proteomes" id="UP001055025"/>
    </source>
</evidence>
<dbReference type="GO" id="GO:0008422">
    <property type="term" value="F:beta-glucosidase activity"/>
    <property type="evidence" value="ECO:0007669"/>
    <property type="project" value="UniProtKB-EC"/>
</dbReference>
<dbReference type="InterPro" id="IPR001360">
    <property type="entry name" value="Glyco_hydro_1"/>
</dbReference>
<dbReference type="GO" id="GO:0005829">
    <property type="term" value="C:cytosol"/>
    <property type="evidence" value="ECO:0007669"/>
    <property type="project" value="TreeGrafter"/>
</dbReference>
<evidence type="ECO:0000256" key="5">
    <source>
        <dbReference type="PROSITE-ProRule" id="PRU10055"/>
    </source>
</evidence>
<evidence type="ECO:0000256" key="4">
    <source>
        <dbReference type="ARBA" id="ARBA00023295"/>
    </source>
</evidence>
<dbReference type="NCBIfam" id="NF010036">
    <property type="entry name" value="PRK13511.1"/>
    <property type="match status" value="1"/>
</dbReference>
<dbReference type="EC" id="3.2.1.21" evidence="2"/>
<evidence type="ECO:0000256" key="3">
    <source>
        <dbReference type="ARBA" id="ARBA00022801"/>
    </source>
</evidence>
<evidence type="ECO:0000256" key="2">
    <source>
        <dbReference type="ARBA" id="ARBA00012744"/>
    </source>
</evidence>
<dbReference type="PANTHER" id="PTHR10353">
    <property type="entry name" value="GLYCOSYL HYDROLASE"/>
    <property type="match status" value="1"/>
</dbReference>
<comment type="caution">
    <text evidence="6">The sequence shown here is derived from an EMBL/GenBank/DDBJ whole genome shotgun (WGS) entry which is preliminary data.</text>
</comment>
<dbReference type="Pfam" id="PF00232">
    <property type="entry name" value="Glyco_hydro_1"/>
    <property type="match status" value="1"/>
</dbReference>
<proteinExistence type="inferred from homology"/>
<dbReference type="RefSeq" id="WP_204406696.1">
    <property type="nucleotide sequence ID" value="NZ_BQKC01000001.1"/>
</dbReference>
<accession>A0AAV5B2V8</accession>
<dbReference type="GO" id="GO:0019512">
    <property type="term" value="P:lactose catabolic process via tagatose-6-phosphate"/>
    <property type="evidence" value="ECO:0007669"/>
    <property type="project" value="InterPro"/>
</dbReference>
<keyword evidence="7" id="KW-1185">Reference proteome</keyword>
<keyword evidence="3" id="KW-0378">Hydrolase</keyword>
<dbReference type="InterPro" id="IPR018120">
    <property type="entry name" value="Glyco_hydro_1_AS"/>
</dbReference>
<dbReference type="InterPro" id="IPR005928">
    <property type="entry name" value="6P-beta-galactosidase"/>
</dbReference>
<dbReference type="InterPro" id="IPR017853">
    <property type="entry name" value="GH"/>
</dbReference>
<comment type="similarity">
    <text evidence="1">Belongs to the glycosyl hydrolase 1 family.</text>
</comment>
<dbReference type="NCBIfam" id="TIGR01233">
    <property type="entry name" value="lacG"/>
    <property type="match status" value="1"/>
</dbReference>
<dbReference type="FunFam" id="3.20.20.80:FF:000004">
    <property type="entry name" value="Beta-glucosidase 6-phospho-beta-glucosidase"/>
    <property type="match status" value="1"/>
</dbReference>
<dbReference type="PRINTS" id="PR00131">
    <property type="entry name" value="GLHYDRLASE1"/>
</dbReference>
<dbReference type="SUPFAM" id="SSF51445">
    <property type="entry name" value="(Trans)glycosidases"/>
    <property type="match status" value="1"/>
</dbReference>
<organism evidence="6 7">
    <name type="scientific">Granulimonas faecalis</name>
    <dbReference type="NCBI Taxonomy" id="2894155"/>
    <lineage>
        <taxon>Bacteria</taxon>
        <taxon>Bacillati</taxon>
        <taxon>Actinomycetota</taxon>
        <taxon>Coriobacteriia</taxon>
        <taxon>Coriobacteriales</taxon>
        <taxon>Kribbibacteriaceae</taxon>
        <taxon>Granulimonas</taxon>
    </lineage>
</organism>
<dbReference type="Proteomes" id="UP001055025">
    <property type="component" value="Unassembled WGS sequence"/>
</dbReference>
<feature type="active site" description="Nucleophile" evidence="5">
    <location>
        <position position="375"/>
    </location>
</feature>
<keyword evidence="4" id="KW-0326">Glycosidase</keyword>
<dbReference type="Gene3D" id="3.20.20.80">
    <property type="entry name" value="Glycosidases"/>
    <property type="match status" value="1"/>
</dbReference>
<dbReference type="GO" id="GO:0033920">
    <property type="term" value="F:6-phospho-beta-galactosidase activity"/>
    <property type="evidence" value="ECO:0007669"/>
    <property type="project" value="InterPro"/>
</dbReference>
<protein>
    <recommendedName>
        <fullName evidence="2">beta-glucosidase</fullName>
        <ecNumber evidence="2">3.2.1.21</ecNumber>
    </recommendedName>
</protein>
<dbReference type="PROSITE" id="PS00572">
    <property type="entry name" value="GLYCOSYL_HYDROL_F1_1"/>
    <property type="match status" value="1"/>
</dbReference>
<evidence type="ECO:0000313" key="6">
    <source>
        <dbReference type="EMBL" id="GJM55896.1"/>
    </source>
</evidence>
<dbReference type="PANTHER" id="PTHR10353:SF36">
    <property type="entry name" value="LP05116P"/>
    <property type="match status" value="1"/>
</dbReference>
<dbReference type="AlphaFoldDB" id="A0AAV5B2V8"/>
<name>A0AAV5B2V8_9ACTN</name>
<sequence>MKRFPEGFIYGGATAAYQCEGETLTHGKGKVAWDDFLAEKGRFLGDPASDFYNRYGEDLELCERFGINGIRVSIAWSRIFPEGAGAVNPEGVEFYHNVFAECRRRGVEPFVTLHHFDTPAALYDDGDFLNRATVDAFVEYARFCFAEYADDVTYWFTFNEIWAVATNQYIEGVWPRGHQARLDLAFQCEHNMMVAHARAVNLYKEMGYGGKIGIVHSLEYKYPVDPDSFADIAAAKNEDVLQNQFLLDATFDGAYSAESLSVAERLCAVSGGSLVIEPGDMDELACAAERNDYLGMNYYQSRWIRAYDGPDVLHFNGTGEKGTSRFCLAGVGERVEPDDVPRTDWDWLIYPKGMYDLIMRITMQWPNYKAIYITENGMGYKDELRDGVVMDGPRIDYIREHLDWNLRAQEAGANVLGYFVWSLMDMFSWNNGYNKRYGLFYVDFETGERIPKASAYWFAGISARGQLDV</sequence>
<dbReference type="EMBL" id="BQKC01000001">
    <property type="protein sequence ID" value="GJM55896.1"/>
    <property type="molecule type" value="Genomic_DNA"/>
</dbReference>
<evidence type="ECO:0000256" key="1">
    <source>
        <dbReference type="ARBA" id="ARBA00010838"/>
    </source>
</evidence>
<gene>
    <name evidence="6" type="primary">lacG</name>
    <name evidence="6" type="ORF">ATOP_15510</name>
</gene>
<reference evidence="6" key="1">
    <citation type="journal article" date="2022" name="Int. J. Syst. Evol. Microbiol.">
        <title>Granulimonas faecalis gen. nov., sp. nov., and Leptogranulimonas caecicola gen. nov., sp. nov., novel lactate-producing Atopobiaceae bacteria isolated from mouse intestines, and an emended description of the family Atopobiaceae.</title>
        <authorList>
            <person name="Morinaga K."/>
            <person name="Kusada H."/>
            <person name="Sakamoto S."/>
            <person name="Murakami T."/>
            <person name="Toyoda A."/>
            <person name="Mori H."/>
            <person name="Meng X.Y."/>
            <person name="Takashino M."/>
            <person name="Murotomi K."/>
            <person name="Tamaki H."/>
        </authorList>
    </citation>
    <scope>NUCLEOTIDE SEQUENCE</scope>
    <source>
        <strain evidence="6">OPF53</strain>
    </source>
</reference>